<keyword evidence="9" id="KW-1185">Reference proteome</keyword>
<evidence type="ECO:0000256" key="1">
    <source>
        <dbReference type="ARBA" id="ARBA00004141"/>
    </source>
</evidence>
<accession>A0A6M0IP50</accession>
<dbReference type="Gene3D" id="1.20.1080.10">
    <property type="entry name" value="Glycerol uptake facilitator protein"/>
    <property type="match status" value="1"/>
</dbReference>
<dbReference type="GO" id="GO:0005886">
    <property type="term" value="C:plasma membrane"/>
    <property type="evidence" value="ECO:0007669"/>
    <property type="project" value="TreeGrafter"/>
</dbReference>
<dbReference type="RefSeq" id="WP_164043174.1">
    <property type="nucleotide sequence ID" value="NZ_JAAGNZ010000003.1"/>
</dbReference>
<proteinExistence type="inferred from homology"/>
<evidence type="ECO:0000313" key="9">
    <source>
        <dbReference type="Proteomes" id="UP000477386"/>
    </source>
</evidence>
<feature type="transmembrane region" description="Helical" evidence="7">
    <location>
        <begin position="185"/>
        <end position="203"/>
    </location>
</feature>
<gene>
    <name evidence="8" type="ORF">GK091_24420</name>
</gene>
<dbReference type="GO" id="GO:0015250">
    <property type="term" value="F:water channel activity"/>
    <property type="evidence" value="ECO:0007669"/>
    <property type="project" value="TreeGrafter"/>
</dbReference>
<reference evidence="8 9" key="1">
    <citation type="submission" date="2020-02" db="EMBL/GenBank/DDBJ databases">
        <title>Draft genome sequence of two Spirosoma agri KCTC 52727 and Spirosoma terrae KCTC 52035.</title>
        <authorList>
            <person name="Rojas J."/>
            <person name="Ambika Manirajan B."/>
            <person name="Ratering S."/>
            <person name="Suarez C."/>
            <person name="Schnell S."/>
        </authorList>
    </citation>
    <scope>NUCLEOTIDE SEQUENCE [LARGE SCALE GENOMIC DNA]</scope>
    <source>
        <strain evidence="8 9">KCTC 52727</strain>
    </source>
</reference>
<dbReference type="InterPro" id="IPR034294">
    <property type="entry name" value="Aquaporin_transptr"/>
</dbReference>
<dbReference type="PANTHER" id="PTHR19139:SF199">
    <property type="entry name" value="MIP17260P"/>
    <property type="match status" value="1"/>
</dbReference>
<evidence type="ECO:0000313" key="8">
    <source>
        <dbReference type="EMBL" id="NEU70046.1"/>
    </source>
</evidence>
<sequence>MSDSFTTNLRRAFVQHWPNYMAEAMGVSLFMIGSCCTAVLLHHPDSPVRQFLGESKLVRRTVQAVIMGLVLLIINYNPAGKKSGSLINPAITLSYRYLGKISTVDTIWYILFQCTGAISWGFIFYQLLEKWYSHPDVNYNLSAPRPEMGGWPVAFLAEFSISSLLIFVSLLSLHSKKFHKLSSSFGVGLIMLYIIFEAPFSGMSTNPARSLGTAAGALNFHYYWIYMVAPFSAMLLTTFVFQRIWKPNHPVRSGSKKGWFRTDKIPPNFPIVSPD</sequence>
<evidence type="ECO:0000256" key="3">
    <source>
        <dbReference type="ARBA" id="ARBA00022692"/>
    </source>
</evidence>
<feature type="transmembrane region" description="Helical" evidence="7">
    <location>
        <begin position="106"/>
        <end position="128"/>
    </location>
</feature>
<evidence type="ECO:0000256" key="2">
    <source>
        <dbReference type="ARBA" id="ARBA00006175"/>
    </source>
</evidence>
<evidence type="ECO:0000256" key="7">
    <source>
        <dbReference type="SAM" id="Phobius"/>
    </source>
</evidence>
<dbReference type="EMBL" id="JAAGNZ010000003">
    <property type="protein sequence ID" value="NEU70046.1"/>
    <property type="molecule type" value="Genomic_DNA"/>
</dbReference>
<dbReference type="AlphaFoldDB" id="A0A6M0IP50"/>
<feature type="transmembrane region" description="Helical" evidence="7">
    <location>
        <begin position="20"/>
        <end position="41"/>
    </location>
</feature>
<feature type="transmembrane region" description="Helical" evidence="7">
    <location>
        <begin position="223"/>
        <end position="245"/>
    </location>
</feature>
<evidence type="ECO:0000256" key="5">
    <source>
        <dbReference type="ARBA" id="ARBA00023136"/>
    </source>
</evidence>
<dbReference type="InterPro" id="IPR023271">
    <property type="entry name" value="Aquaporin-like"/>
</dbReference>
<feature type="transmembrane region" description="Helical" evidence="7">
    <location>
        <begin position="148"/>
        <end position="173"/>
    </location>
</feature>
<evidence type="ECO:0000256" key="6">
    <source>
        <dbReference type="RuleBase" id="RU000477"/>
    </source>
</evidence>
<comment type="similarity">
    <text evidence="2 6">Belongs to the MIP/aquaporin (TC 1.A.8) family.</text>
</comment>
<organism evidence="8 9">
    <name type="scientific">Spirosoma agri</name>
    <dbReference type="NCBI Taxonomy" id="1987381"/>
    <lineage>
        <taxon>Bacteria</taxon>
        <taxon>Pseudomonadati</taxon>
        <taxon>Bacteroidota</taxon>
        <taxon>Cytophagia</taxon>
        <taxon>Cytophagales</taxon>
        <taxon>Cytophagaceae</taxon>
        <taxon>Spirosoma</taxon>
    </lineage>
</organism>
<dbReference type="PRINTS" id="PR00783">
    <property type="entry name" value="MINTRINSICP"/>
</dbReference>
<comment type="caution">
    <text evidence="8">The sequence shown here is derived from an EMBL/GenBank/DDBJ whole genome shotgun (WGS) entry which is preliminary data.</text>
</comment>
<dbReference type="Proteomes" id="UP000477386">
    <property type="component" value="Unassembled WGS sequence"/>
</dbReference>
<keyword evidence="4 7" id="KW-1133">Transmembrane helix</keyword>
<protein>
    <recommendedName>
        <fullName evidence="10">Aquaporin family protein</fullName>
    </recommendedName>
</protein>
<dbReference type="SUPFAM" id="SSF81338">
    <property type="entry name" value="Aquaporin-like"/>
    <property type="match status" value="1"/>
</dbReference>
<keyword evidence="6" id="KW-0813">Transport</keyword>
<evidence type="ECO:0008006" key="10">
    <source>
        <dbReference type="Google" id="ProtNLM"/>
    </source>
</evidence>
<dbReference type="Pfam" id="PF00230">
    <property type="entry name" value="MIP"/>
    <property type="match status" value="1"/>
</dbReference>
<evidence type="ECO:0000256" key="4">
    <source>
        <dbReference type="ARBA" id="ARBA00022989"/>
    </source>
</evidence>
<keyword evidence="3 6" id="KW-0812">Transmembrane</keyword>
<comment type="subcellular location">
    <subcellularLocation>
        <location evidence="1">Membrane</location>
        <topology evidence="1">Multi-pass membrane protein</topology>
    </subcellularLocation>
</comment>
<feature type="transmembrane region" description="Helical" evidence="7">
    <location>
        <begin position="61"/>
        <end position="79"/>
    </location>
</feature>
<name>A0A6M0IP50_9BACT</name>
<keyword evidence="5 7" id="KW-0472">Membrane</keyword>
<dbReference type="InterPro" id="IPR000425">
    <property type="entry name" value="MIP"/>
</dbReference>
<dbReference type="PANTHER" id="PTHR19139">
    <property type="entry name" value="AQUAPORIN TRANSPORTER"/>
    <property type="match status" value="1"/>
</dbReference>